<dbReference type="Proteomes" id="UP001215598">
    <property type="component" value="Unassembled WGS sequence"/>
</dbReference>
<gene>
    <name evidence="1" type="ORF">B0H16DRAFT_1478351</name>
</gene>
<proteinExistence type="predicted"/>
<name>A0AAD7H6U6_9AGAR</name>
<dbReference type="AlphaFoldDB" id="A0AAD7H6U6"/>
<reference evidence="1" key="1">
    <citation type="submission" date="2023-03" db="EMBL/GenBank/DDBJ databases">
        <title>Massive genome expansion in bonnet fungi (Mycena s.s.) driven by repeated elements and novel gene families across ecological guilds.</title>
        <authorList>
            <consortium name="Lawrence Berkeley National Laboratory"/>
            <person name="Harder C.B."/>
            <person name="Miyauchi S."/>
            <person name="Viragh M."/>
            <person name="Kuo A."/>
            <person name="Thoen E."/>
            <person name="Andreopoulos B."/>
            <person name="Lu D."/>
            <person name="Skrede I."/>
            <person name="Drula E."/>
            <person name="Henrissat B."/>
            <person name="Morin E."/>
            <person name="Kohler A."/>
            <person name="Barry K."/>
            <person name="LaButti K."/>
            <person name="Morin E."/>
            <person name="Salamov A."/>
            <person name="Lipzen A."/>
            <person name="Mereny Z."/>
            <person name="Hegedus B."/>
            <person name="Baldrian P."/>
            <person name="Stursova M."/>
            <person name="Weitz H."/>
            <person name="Taylor A."/>
            <person name="Grigoriev I.V."/>
            <person name="Nagy L.G."/>
            <person name="Martin F."/>
            <person name="Kauserud H."/>
        </authorList>
    </citation>
    <scope>NUCLEOTIDE SEQUENCE</scope>
    <source>
        <strain evidence="1">CBHHK182m</strain>
    </source>
</reference>
<accession>A0AAD7H6U6</accession>
<protein>
    <submittedName>
        <fullName evidence="1">Uncharacterized protein</fullName>
    </submittedName>
</protein>
<evidence type="ECO:0000313" key="1">
    <source>
        <dbReference type="EMBL" id="KAJ7713873.1"/>
    </source>
</evidence>
<keyword evidence="2" id="KW-1185">Reference proteome</keyword>
<evidence type="ECO:0000313" key="2">
    <source>
        <dbReference type="Proteomes" id="UP001215598"/>
    </source>
</evidence>
<comment type="caution">
    <text evidence="1">The sequence shown here is derived from an EMBL/GenBank/DDBJ whole genome shotgun (WGS) entry which is preliminary data.</text>
</comment>
<organism evidence="1 2">
    <name type="scientific">Mycena metata</name>
    <dbReference type="NCBI Taxonomy" id="1033252"/>
    <lineage>
        <taxon>Eukaryota</taxon>
        <taxon>Fungi</taxon>
        <taxon>Dikarya</taxon>
        <taxon>Basidiomycota</taxon>
        <taxon>Agaricomycotina</taxon>
        <taxon>Agaricomycetes</taxon>
        <taxon>Agaricomycetidae</taxon>
        <taxon>Agaricales</taxon>
        <taxon>Marasmiineae</taxon>
        <taxon>Mycenaceae</taxon>
        <taxon>Mycena</taxon>
    </lineage>
</organism>
<dbReference type="EMBL" id="JARKIB010000334">
    <property type="protein sequence ID" value="KAJ7713873.1"/>
    <property type="molecule type" value="Genomic_DNA"/>
</dbReference>
<sequence>MHSAITNILCELLFHGVDLPLPCPIPAYWMRHPDHLDFMCHPDQFGNGYTSDGGFIGEATESWGRGPYASSHSMVSTSPYSRMSFIALARVNMTSTCQSKEHSRSDARTARSSMMFLLETPFFERLALSSERANIQSRGVLHTFQQEMKKKIAPKNFAKSELPFWDAGVECPNWETATKLWSERGA</sequence>